<comment type="function">
    <text evidence="10">Interacts with outer membrane receptor proteins that carry out high-affinity binding and energy dependent uptake into the periplasmic space of specific substrates. It could act to transduce energy from the cytoplasmic membrane to specific energy-requiring processes in the outer membrane, resulting in the release into the periplasm of ligands bound by these outer membrane proteins.</text>
</comment>
<dbReference type="EMBL" id="LYMM01000002">
    <property type="protein sequence ID" value="PNU06294.1"/>
    <property type="molecule type" value="Genomic_DNA"/>
</dbReference>
<evidence type="ECO:0000256" key="10">
    <source>
        <dbReference type="RuleBase" id="RU362123"/>
    </source>
</evidence>
<proteinExistence type="inferred from homology"/>
<dbReference type="PANTHER" id="PTHR33446:SF2">
    <property type="entry name" value="PROTEIN TONB"/>
    <property type="match status" value="1"/>
</dbReference>
<evidence type="ECO:0000256" key="2">
    <source>
        <dbReference type="ARBA" id="ARBA00006555"/>
    </source>
</evidence>
<dbReference type="GO" id="GO:0098797">
    <property type="term" value="C:plasma membrane protein complex"/>
    <property type="evidence" value="ECO:0007669"/>
    <property type="project" value="TreeGrafter"/>
</dbReference>
<keyword evidence="7 10" id="KW-0653">Protein transport</keyword>
<dbReference type="InterPro" id="IPR003538">
    <property type="entry name" value="TonB"/>
</dbReference>
<evidence type="ECO:0000256" key="5">
    <source>
        <dbReference type="ARBA" id="ARBA00022519"/>
    </source>
</evidence>
<evidence type="ECO:0000313" key="13">
    <source>
        <dbReference type="Proteomes" id="UP000236327"/>
    </source>
</evidence>
<evidence type="ECO:0000313" key="12">
    <source>
        <dbReference type="EMBL" id="PNU06294.1"/>
    </source>
</evidence>
<reference evidence="12 13" key="1">
    <citation type="submission" date="2016-05" db="EMBL/GenBank/DDBJ databases">
        <title>Complete genome sequence of Novosphingobium guangzhouense SA925(T).</title>
        <authorList>
            <person name="Sha S."/>
        </authorList>
    </citation>
    <scope>NUCLEOTIDE SEQUENCE [LARGE SCALE GENOMIC DNA]</scope>
    <source>
        <strain evidence="12 13">SA925</strain>
    </source>
</reference>
<dbReference type="InterPro" id="IPR051045">
    <property type="entry name" value="TonB-dependent_transducer"/>
</dbReference>
<keyword evidence="13" id="KW-1185">Reference proteome</keyword>
<organism evidence="12 13">
    <name type="scientific">Novosphingobium guangzhouense</name>
    <dbReference type="NCBI Taxonomy" id="1850347"/>
    <lineage>
        <taxon>Bacteria</taxon>
        <taxon>Pseudomonadati</taxon>
        <taxon>Pseudomonadota</taxon>
        <taxon>Alphaproteobacteria</taxon>
        <taxon>Sphingomonadales</taxon>
        <taxon>Sphingomonadaceae</taxon>
        <taxon>Novosphingobium</taxon>
    </lineage>
</organism>
<dbReference type="GO" id="GO:0015031">
    <property type="term" value="P:protein transport"/>
    <property type="evidence" value="ECO:0007669"/>
    <property type="project" value="UniProtKB-UniRule"/>
</dbReference>
<feature type="domain" description="TonB C-terminal" evidence="11">
    <location>
        <begin position="168"/>
        <end position="260"/>
    </location>
</feature>
<dbReference type="OrthoDB" id="9792439at2"/>
<dbReference type="PANTHER" id="PTHR33446">
    <property type="entry name" value="PROTEIN TONB-RELATED"/>
    <property type="match status" value="1"/>
</dbReference>
<dbReference type="GO" id="GO:0055085">
    <property type="term" value="P:transmembrane transport"/>
    <property type="evidence" value="ECO:0007669"/>
    <property type="project" value="InterPro"/>
</dbReference>
<evidence type="ECO:0000256" key="8">
    <source>
        <dbReference type="ARBA" id="ARBA00022989"/>
    </source>
</evidence>
<dbReference type="InterPro" id="IPR037682">
    <property type="entry name" value="TonB_C"/>
</dbReference>
<dbReference type="PRINTS" id="PR01374">
    <property type="entry name" value="TONBPROTEIN"/>
</dbReference>
<comment type="caution">
    <text evidence="12">The sequence shown here is derived from an EMBL/GenBank/DDBJ whole genome shotgun (WGS) entry which is preliminary data.</text>
</comment>
<feature type="transmembrane region" description="Helical" evidence="10">
    <location>
        <begin position="52"/>
        <end position="74"/>
    </location>
</feature>
<evidence type="ECO:0000256" key="1">
    <source>
        <dbReference type="ARBA" id="ARBA00004383"/>
    </source>
</evidence>
<evidence type="ECO:0000256" key="3">
    <source>
        <dbReference type="ARBA" id="ARBA00022448"/>
    </source>
</evidence>
<gene>
    <name evidence="12" type="ORF">A8V01_01695</name>
</gene>
<keyword evidence="4 10" id="KW-1003">Cell membrane</keyword>
<dbReference type="InterPro" id="IPR006260">
    <property type="entry name" value="TonB/TolA_C"/>
</dbReference>
<keyword evidence="10" id="KW-0735">Signal-anchor</keyword>
<dbReference type="AlphaFoldDB" id="A0A2K2G5I5"/>
<keyword evidence="6 10" id="KW-0812">Transmembrane</keyword>
<evidence type="ECO:0000256" key="9">
    <source>
        <dbReference type="ARBA" id="ARBA00023136"/>
    </source>
</evidence>
<sequence length="260" mass="26948">MATVAALAPDERAFAPVSAVGHAPSHLHEFGDSSAEVMGERSVYAPNRANPVALVASVAMILGMGACLATLNMVAAHKQRTHLLTVDVRELDVTPPPPPEPTKLETPQAAVTQTVAPRPMIELPSPGPQQVMVDAPPPPAPPVVTSEGVKVSAPPAVAPAPAATTLEGGDLSSKVLFAKPPTYPVDARRAHEQGTVKLLLLVGSDGTVKDIQVAASSGSSRLDGAALRAVKRWRWSPMMANGIATAVRGYVTIPFVLTNV</sequence>
<dbReference type="Proteomes" id="UP000236327">
    <property type="component" value="Unassembled WGS sequence"/>
</dbReference>
<evidence type="ECO:0000259" key="11">
    <source>
        <dbReference type="PROSITE" id="PS52015"/>
    </source>
</evidence>
<dbReference type="GO" id="GO:0030288">
    <property type="term" value="C:outer membrane-bounded periplasmic space"/>
    <property type="evidence" value="ECO:0007669"/>
    <property type="project" value="InterPro"/>
</dbReference>
<comment type="similarity">
    <text evidence="2 10">Belongs to the TonB family.</text>
</comment>
<keyword evidence="5 10" id="KW-0997">Cell inner membrane</keyword>
<dbReference type="Gene3D" id="3.30.1150.10">
    <property type="match status" value="1"/>
</dbReference>
<name>A0A2K2G5I5_9SPHN</name>
<dbReference type="NCBIfam" id="TIGR01352">
    <property type="entry name" value="tonB_Cterm"/>
    <property type="match status" value="1"/>
</dbReference>
<evidence type="ECO:0000256" key="6">
    <source>
        <dbReference type="ARBA" id="ARBA00022692"/>
    </source>
</evidence>
<evidence type="ECO:0000256" key="4">
    <source>
        <dbReference type="ARBA" id="ARBA00022475"/>
    </source>
</evidence>
<keyword evidence="8 10" id="KW-1133">Transmembrane helix</keyword>
<evidence type="ECO:0000256" key="7">
    <source>
        <dbReference type="ARBA" id="ARBA00022927"/>
    </source>
</evidence>
<dbReference type="GO" id="GO:0015891">
    <property type="term" value="P:siderophore transport"/>
    <property type="evidence" value="ECO:0007669"/>
    <property type="project" value="InterPro"/>
</dbReference>
<dbReference type="RefSeq" id="WP_103094236.1">
    <property type="nucleotide sequence ID" value="NZ_LYMM01000002.1"/>
</dbReference>
<keyword evidence="9 10" id="KW-0472">Membrane</keyword>
<comment type="subcellular location">
    <subcellularLocation>
        <location evidence="1 10">Cell inner membrane</location>
        <topology evidence="1 10">Single-pass membrane protein</topology>
        <orientation evidence="1 10">Periplasmic side</orientation>
    </subcellularLocation>
</comment>
<dbReference type="GO" id="GO:0031992">
    <property type="term" value="F:energy transducer activity"/>
    <property type="evidence" value="ECO:0007669"/>
    <property type="project" value="InterPro"/>
</dbReference>
<dbReference type="Pfam" id="PF03544">
    <property type="entry name" value="TonB_C"/>
    <property type="match status" value="1"/>
</dbReference>
<dbReference type="SUPFAM" id="SSF74653">
    <property type="entry name" value="TolA/TonB C-terminal domain"/>
    <property type="match status" value="1"/>
</dbReference>
<dbReference type="PROSITE" id="PS52015">
    <property type="entry name" value="TONB_CTD"/>
    <property type="match status" value="1"/>
</dbReference>
<keyword evidence="3 10" id="KW-0813">Transport</keyword>
<accession>A0A2K2G5I5</accession>
<protein>
    <recommendedName>
        <fullName evidence="10">Protein TonB</fullName>
    </recommendedName>
</protein>